<evidence type="ECO:0000313" key="3">
    <source>
        <dbReference type="Proteomes" id="UP001223501"/>
    </source>
</evidence>
<gene>
    <name evidence="2" type="ORF">OBA43_09750</name>
</gene>
<protein>
    <recommendedName>
        <fullName evidence="4">DUF2809 domain-containing protein</fullName>
    </recommendedName>
</protein>
<accession>A0ABY8VAI2</accession>
<dbReference type="Proteomes" id="UP001223501">
    <property type="component" value="Chromosome"/>
</dbReference>
<keyword evidence="1" id="KW-0472">Membrane</keyword>
<organism evidence="2 3">
    <name type="scientific">Empedobacter falsenii</name>
    <dbReference type="NCBI Taxonomy" id="343874"/>
    <lineage>
        <taxon>Bacteria</taxon>
        <taxon>Pseudomonadati</taxon>
        <taxon>Bacteroidota</taxon>
        <taxon>Flavobacteriia</taxon>
        <taxon>Flavobacteriales</taxon>
        <taxon>Weeksellaceae</taxon>
        <taxon>Empedobacter</taxon>
    </lineage>
</organism>
<keyword evidence="1" id="KW-0812">Transmembrane</keyword>
<evidence type="ECO:0000313" key="2">
    <source>
        <dbReference type="EMBL" id="WIH96550.1"/>
    </source>
</evidence>
<feature type="transmembrane region" description="Helical" evidence="1">
    <location>
        <begin position="30"/>
        <end position="47"/>
    </location>
</feature>
<dbReference type="InterPro" id="IPR046548">
    <property type="entry name" value="DUF6804"/>
</dbReference>
<dbReference type="RefSeq" id="WP_284583100.1">
    <property type="nucleotide sequence ID" value="NZ_CP106831.1"/>
</dbReference>
<sequence length="99" mass="11532">MKLCNLIKIVLSALFLLCLIDLPYGFYQFVRFIALIGFGILAYQAYQTERQKEFYVYLALAILFQPIIKIYLGRTIWNTVDIVVSIGLLLSFFIKKNKI</sequence>
<keyword evidence="3" id="KW-1185">Reference proteome</keyword>
<dbReference type="EMBL" id="CP106831">
    <property type="protein sequence ID" value="WIH96550.1"/>
    <property type="molecule type" value="Genomic_DNA"/>
</dbReference>
<feature type="transmembrane region" description="Helical" evidence="1">
    <location>
        <begin position="54"/>
        <end position="71"/>
    </location>
</feature>
<feature type="transmembrane region" description="Helical" evidence="1">
    <location>
        <begin position="77"/>
        <end position="94"/>
    </location>
</feature>
<dbReference type="Pfam" id="PF20619">
    <property type="entry name" value="DUF6804"/>
    <property type="match status" value="1"/>
</dbReference>
<evidence type="ECO:0000256" key="1">
    <source>
        <dbReference type="SAM" id="Phobius"/>
    </source>
</evidence>
<reference evidence="2 3" key="1">
    <citation type="submission" date="2022-09" db="EMBL/GenBank/DDBJ databases">
        <title>Whole genome sequencing analysis of tet(X)-positive Empedobacter falsenii YWS9-3.</title>
        <authorList>
            <person name="Chen C."/>
            <person name="Lv Y.-L."/>
        </authorList>
    </citation>
    <scope>NUCLEOTIDE SEQUENCE [LARGE SCALE GENOMIC DNA]</scope>
    <source>
        <strain evidence="2 3">YWS9-3_T</strain>
    </source>
</reference>
<evidence type="ECO:0008006" key="4">
    <source>
        <dbReference type="Google" id="ProtNLM"/>
    </source>
</evidence>
<name>A0ABY8VAI2_9FLAO</name>
<proteinExistence type="predicted"/>
<keyword evidence="1" id="KW-1133">Transmembrane helix</keyword>